<evidence type="ECO:0000256" key="1">
    <source>
        <dbReference type="SAM" id="MobiDB-lite"/>
    </source>
</evidence>
<protein>
    <submittedName>
        <fullName evidence="2">Uncharacterized protein</fullName>
    </submittedName>
</protein>
<sequence length="160" mass="17951">MPACRYSSQAAWSASRLGQAERQLGVRQDTSMPPKSDSPMNPEGDSGAAEQQHLDFCSKSDYQQGVPTNSLRQGLRFRWNPDTRKESMAHGKEAQRDLERNPSTDYVGFRTLAKRHDLLDCSSCSSSGPDKGTFSSSLYIARIKNDLDRKPWIIIELRLA</sequence>
<evidence type="ECO:0000313" key="3">
    <source>
        <dbReference type="Proteomes" id="UP000054771"/>
    </source>
</evidence>
<dbReference type="AlphaFoldDB" id="A0A0U5GLA3"/>
<evidence type="ECO:0000313" key="2">
    <source>
        <dbReference type="EMBL" id="CEL01476.1"/>
    </source>
</evidence>
<gene>
    <name evidence="2" type="ORF">ASPCAL01058</name>
</gene>
<feature type="region of interest" description="Disordered" evidence="1">
    <location>
        <begin position="1"/>
        <end position="102"/>
    </location>
</feature>
<dbReference type="EMBL" id="CDMC01000001">
    <property type="protein sequence ID" value="CEL01476.1"/>
    <property type="molecule type" value="Genomic_DNA"/>
</dbReference>
<accession>A0A0U5GLA3</accession>
<feature type="compositionally biased region" description="Basic and acidic residues" evidence="1">
    <location>
        <begin position="79"/>
        <end position="102"/>
    </location>
</feature>
<keyword evidence="3" id="KW-1185">Reference proteome</keyword>
<organism evidence="2 3">
    <name type="scientific">Aspergillus calidoustus</name>
    <dbReference type="NCBI Taxonomy" id="454130"/>
    <lineage>
        <taxon>Eukaryota</taxon>
        <taxon>Fungi</taxon>
        <taxon>Dikarya</taxon>
        <taxon>Ascomycota</taxon>
        <taxon>Pezizomycotina</taxon>
        <taxon>Eurotiomycetes</taxon>
        <taxon>Eurotiomycetidae</taxon>
        <taxon>Eurotiales</taxon>
        <taxon>Aspergillaceae</taxon>
        <taxon>Aspergillus</taxon>
        <taxon>Aspergillus subgen. Nidulantes</taxon>
    </lineage>
</organism>
<reference evidence="3" key="1">
    <citation type="journal article" date="2016" name="Genome Announc.">
        <title>Draft genome sequences of fungus Aspergillus calidoustus.</title>
        <authorList>
            <person name="Horn F."/>
            <person name="Linde J."/>
            <person name="Mattern D.J."/>
            <person name="Walther G."/>
            <person name="Guthke R."/>
            <person name="Scherlach K."/>
            <person name="Martin K."/>
            <person name="Brakhage A.A."/>
            <person name="Petzke L."/>
            <person name="Valiante V."/>
        </authorList>
    </citation>
    <scope>NUCLEOTIDE SEQUENCE [LARGE SCALE GENOMIC DNA]</scope>
    <source>
        <strain evidence="3">SF006504</strain>
    </source>
</reference>
<name>A0A0U5GLA3_ASPCI</name>
<feature type="compositionally biased region" description="Polar residues" evidence="1">
    <location>
        <begin position="1"/>
        <end position="12"/>
    </location>
</feature>
<proteinExistence type="predicted"/>
<feature type="compositionally biased region" description="Polar residues" evidence="1">
    <location>
        <begin position="60"/>
        <end position="72"/>
    </location>
</feature>
<dbReference type="Proteomes" id="UP000054771">
    <property type="component" value="Unassembled WGS sequence"/>
</dbReference>